<accession>A0A7V1GD60</accession>
<dbReference type="FunFam" id="3.50.80.10:FF:000001">
    <property type="entry name" value="D-aminoacyl-tRNA deacylase"/>
    <property type="match status" value="1"/>
</dbReference>
<comment type="subcellular location">
    <subcellularLocation>
        <location evidence="3">Cytoplasm</location>
    </subcellularLocation>
</comment>
<comment type="function">
    <text evidence="3">An aminoacyl-tRNA editing enzyme that deacylates mischarged D-aminoacyl-tRNAs. Also deacylates mischarged glycyl-tRNA(Ala), protecting cells against glycine mischarging by AlaRS. Acts via tRNA-based rather than protein-based catalysis; rejects L-amino acids rather than detecting D-amino acids in the active site. By recycling D-aminoacyl-tRNA to D-amino acids and free tRNA molecules, this enzyme counteracts the toxicity associated with the formation of D-aminoacyl-tRNA entities in vivo and helps enforce protein L-homochirality.</text>
</comment>
<evidence type="ECO:0000256" key="1">
    <source>
        <dbReference type="ARBA" id="ARBA00009673"/>
    </source>
</evidence>
<dbReference type="CDD" id="cd00563">
    <property type="entry name" value="Dtyr_deacylase"/>
    <property type="match status" value="1"/>
</dbReference>
<comment type="domain">
    <text evidence="3">A Gly-cisPro motif from one monomer fits into the active site of the other monomer to allow specific chiral rejection of L-amino acids.</text>
</comment>
<dbReference type="GO" id="GO:0043908">
    <property type="term" value="F:Ser(Gly)-tRNA(Ala) hydrolase activity"/>
    <property type="evidence" value="ECO:0007669"/>
    <property type="project" value="UniProtKB-UniRule"/>
</dbReference>
<comment type="subunit">
    <text evidence="3">Homodimer.</text>
</comment>
<dbReference type="Pfam" id="PF02580">
    <property type="entry name" value="Tyr_Deacylase"/>
    <property type="match status" value="1"/>
</dbReference>
<dbReference type="AlphaFoldDB" id="A0A7V1GD60"/>
<dbReference type="OrthoDB" id="9801395at2"/>
<dbReference type="GO" id="GO:0005737">
    <property type="term" value="C:cytoplasm"/>
    <property type="evidence" value="ECO:0007669"/>
    <property type="project" value="UniProtKB-SubCell"/>
</dbReference>
<dbReference type="EMBL" id="DRGM01000015">
    <property type="protein sequence ID" value="HEA15069.1"/>
    <property type="molecule type" value="Genomic_DNA"/>
</dbReference>
<evidence type="ECO:0000313" key="4">
    <source>
        <dbReference type="EMBL" id="HEA15069.1"/>
    </source>
</evidence>
<keyword evidence="3" id="KW-0694">RNA-binding</keyword>
<dbReference type="NCBIfam" id="TIGR00256">
    <property type="entry name" value="D-aminoacyl-tRNA deacylase"/>
    <property type="match status" value="1"/>
</dbReference>
<dbReference type="GO" id="GO:0000049">
    <property type="term" value="F:tRNA binding"/>
    <property type="evidence" value="ECO:0007669"/>
    <property type="project" value="UniProtKB-UniRule"/>
</dbReference>
<evidence type="ECO:0000256" key="3">
    <source>
        <dbReference type="HAMAP-Rule" id="MF_00518"/>
    </source>
</evidence>
<dbReference type="GO" id="GO:0019478">
    <property type="term" value="P:D-amino acid catabolic process"/>
    <property type="evidence" value="ECO:0007669"/>
    <property type="project" value="UniProtKB-UniRule"/>
</dbReference>
<reference evidence="4" key="1">
    <citation type="journal article" date="2020" name="mSystems">
        <title>Genome- and Community-Level Interaction Insights into Carbon Utilization and Element Cycling Functions of Hydrothermarchaeota in Hydrothermal Sediment.</title>
        <authorList>
            <person name="Zhou Z."/>
            <person name="Liu Y."/>
            <person name="Xu W."/>
            <person name="Pan J."/>
            <person name="Luo Z.H."/>
            <person name="Li M."/>
        </authorList>
    </citation>
    <scope>NUCLEOTIDE SEQUENCE [LARGE SCALE GENOMIC DNA]</scope>
    <source>
        <strain evidence="4">HyVt-346</strain>
    </source>
</reference>
<dbReference type="Gene3D" id="3.50.80.10">
    <property type="entry name" value="D-tyrosyl-tRNA(Tyr) deacylase"/>
    <property type="match status" value="1"/>
</dbReference>
<comment type="similarity">
    <text evidence="1 3">Belongs to the DTD family.</text>
</comment>
<dbReference type="InterPro" id="IPR003732">
    <property type="entry name" value="Daa-tRNA_deacyls_DTD"/>
</dbReference>
<sequence>MQGLVQRVKHAKVTVDGQVIGQIEQGILLLLGVEKLDDNSAADKLLHKVTNYRIFSDENDKMNLSLKDIQGELLVVSQFTLAADTKKGMRPSFSSAATPVQANELYEYFVSQAKVAGLRVATGQFAADMQVSLCNDGPVTFNLTV</sequence>
<dbReference type="Proteomes" id="UP000886188">
    <property type="component" value="Unassembled WGS sequence"/>
</dbReference>
<comment type="caution">
    <text evidence="4">The sequence shown here is derived from an EMBL/GenBank/DDBJ whole genome shotgun (WGS) entry which is preliminary data.</text>
</comment>
<dbReference type="GeneID" id="303291588"/>
<feature type="short sequence motif" description="Gly-cisPro motif, important for rejection of L-amino acids" evidence="3">
    <location>
        <begin position="137"/>
        <end position="138"/>
    </location>
</feature>
<organism evidence="4">
    <name type="scientific">Pseudoalteromonas prydzensis</name>
    <dbReference type="NCBI Taxonomy" id="182141"/>
    <lineage>
        <taxon>Bacteria</taxon>
        <taxon>Pseudomonadati</taxon>
        <taxon>Pseudomonadota</taxon>
        <taxon>Gammaproteobacteria</taxon>
        <taxon>Alteromonadales</taxon>
        <taxon>Pseudoalteromonadaceae</taxon>
        <taxon>Pseudoalteromonas</taxon>
    </lineage>
</organism>
<dbReference type="PANTHER" id="PTHR10472">
    <property type="entry name" value="D-TYROSYL-TRNA TYR DEACYLASE"/>
    <property type="match status" value="1"/>
</dbReference>
<dbReference type="EC" id="3.1.1.-" evidence="3"/>
<dbReference type="SUPFAM" id="SSF69500">
    <property type="entry name" value="DTD-like"/>
    <property type="match status" value="1"/>
</dbReference>
<comment type="catalytic activity">
    <reaction evidence="3">
        <text>glycyl-tRNA(Ala) + H2O = tRNA(Ala) + glycine + H(+)</text>
        <dbReference type="Rhea" id="RHEA:53744"/>
        <dbReference type="Rhea" id="RHEA-COMP:9657"/>
        <dbReference type="Rhea" id="RHEA-COMP:13640"/>
        <dbReference type="ChEBI" id="CHEBI:15377"/>
        <dbReference type="ChEBI" id="CHEBI:15378"/>
        <dbReference type="ChEBI" id="CHEBI:57305"/>
        <dbReference type="ChEBI" id="CHEBI:78442"/>
        <dbReference type="ChEBI" id="CHEBI:78522"/>
    </reaction>
</comment>
<keyword evidence="3" id="KW-0963">Cytoplasm</keyword>
<name>A0A7V1GD60_9GAMM</name>
<comment type="catalytic activity">
    <reaction evidence="3">
        <text>a D-aminoacyl-tRNA + H2O = a tRNA + a D-alpha-amino acid + H(+)</text>
        <dbReference type="Rhea" id="RHEA:13953"/>
        <dbReference type="Rhea" id="RHEA-COMP:10123"/>
        <dbReference type="Rhea" id="RHEA-COMP:10124"/>
        <dbReference type="ChEBI" id="CHEBI:15377"/>
        <dbReference type="ChEBI" id="CHEBI:15378"/>
        <dbReference type="ChEBI" id="CHEBI:59871"/>
        <dbReference type="ChEBI" id="CHEBI:78442"/>
        <dbReference type="ChEBI" id="CHEBI:79333"/>
        <dbReference type="EC" id="3.1.1.96"/>
    </reaction>
</comment>
<keyword evidence="3" id="KW-0820">tRNA-binding</keyword>
<gene>
    <name evidence="3" type="primary">dtd</name>
    <name evidence="4" type="ORF">ENH88_01180</name>
</gene>
<dbReference type="RefSeq" id="WP_064667784.1">
    <property type="nucleotide sequence ID" value="NZ_BDDT01000011.1"/>
</dbReference>
<dbReference type="HAMAP" id="MF_00518">
    <property type="entry name" value="Deacylase_Dtd"/>
    <property type="match status" value="1"/>
</dbReference>
<dbReference type="EC" id="3.1.1.96" evidence="3"/>
<dbReference type="InterPro" id="IPR023509">
    <property type="entry name" value="DTD-like_sf"/>
</dbReference>
<dbReference type="PANTHER" id="PTHR10472:SF5">
    <property type="entry name" value="D-AMINOACYL-TRNA DEACYLASE 1"/>
    <property type="match status" value="1"/>
</dbReference>
<protein>
    <recommendedName>
        <fullName evidence="3">D-aminoacyl-tRNA deacylase</fullName>
        <shortName evidence="3">DTD</shortName>
        <ecNumber evidence="3">3.1.1.96</ecNumber>
    </recommendedName>
    <alternativeName>
        <fullName evidence="3">Gly-tRNA(Ala) deacylase</fullName>
        <ecNumber evidence="3">3.1.1.-</ecNumber>
    </alternativeName>
</protein>
<dbReference type="GO" id="GO:0051500">
    <property type="term" value="F:D-tyrosyl-tRNA(Tyr) deacylase activity"/>
    <property type="evidence" value="ECO:0007669"/>
    <property type="project" value="TreeGrafter"/>
</dbReference>
<keyword evidence="2 3" id="KW-0378">Hydrolase</keyword>
<proteinExistence type="inferred from homology"/>
<dbReference type="GO" id="GO:0106026">
    <property type="term" value="F:Gly-tRNA(Ala) deacylase activity"/>
    <property type="evidence" value="ECO:0007669"/>
    <property type="project" value="UniProtKB-UniRule"/>
</dbReference>
<evidence type="ECO:0000256" key="2">
    <source>
        <dbReference type="ARBA" id="ARBA00022801"/>
    </source>
</evidence>